<protein>
    <recommendedName>
        <fullName evidence="1">GPCR family 3 nine cysteines domain-containing protein</fullName>
    </recommendedName>
</protein>
<dbReference type="Gene3D" id="2.10.50.30">
    <property type="entry name" value="GPCR, family 3, nine cysteines domain"/>
    <property type="match status" value="1"/>
</dbReference>
<feature type="domain" description="GPCR family 3 nine cysteines" evidence="1">
    <location>
        <begin position="55"/>
        <end position="86"/>
    </location>
</feature>
<evidence type="ECO:0000313" key="3">
    <source>
        <dbReference type="Proteomes" id="UP000472260"/>
    </source>
</evidence>
<evidence type="ECO:0000259" key="1">
    <source>
        <dbReference type="Pfam" id="PF07562"/>
    </source>
</evidence>
<reference evidence="2" key="2">
    <citation type="submission" date="2025-09" db="UniProtKB">
        <authorList>
            <consortium name="Ensembl"/>
        </authorList>
    </citation>
    <scope>IDENTIFICATION</scope>
</reference>
<dbReference type="Ensembl" id="ENSSANT00000005977.1">
    <property type="protein sequence ID" value="ENSSANP00000005552.1"/>
    <property type="gene ID" value="ENSSANG00000003082.1"/>
</dbReference>
<dbReference type="AlphaFoldDB" id="A0A671KDF0"/>
<dbReference type="InterPro" id="IPR038550">
    <property type="entry name" value="GPCR_3_9-Cys_sf"/>
</dbReference>
<dbReference type="Proteomes" id="UP000472260">
    <property type="component" value="Unassembled WGS sequence"/>
</dbReference>
<dbReference type="GO" id="GO:0004930">
    <property type="term" value="F:G protein-coupled receptor activity"/>
    <property type="evidence" value="ECO:0007669"/>
    <property type="project" value="InterPro"/>
</dbReference>
<dbReference type="InterPro" id="IPR011500">
    <property type="entry name" value="GPCR_3_9-Cys_dom"/>
</dbReference>
<keyword evidence="3" id="KW-1185">Reference proteome</keyword>
<proteinExistence type="predicted"/>
<accession>A0A671KDF0</accession>
<reference evidence="2" key="1">
    <citation type="submission" date="2025-08" db="UniProtKB">
        <authorList>
            <consortium name="Ensembl"/>
        </authorList>
    </citation>
    <scope>IDENTIFICATION</scope>
</reference>
<sequence length="94" mass="10829">RVRTAFDQWIHKIISILVFSQHFNIALTTDENYFLFGVSLSVLFNHVSLCLWKPPRSVCSESCPPGTRQATRKGFPVCCFDCLFCLMRILWASL</sequence>
<name>A0A671KDF0_9TELE</name>
<organism evidence="2 3">
    <name type="scientific">Sinocyclocheilus anshuiensis</name>
    <dbReference type="NCBI Taxonomy" id="1608454"/>
    <lineage>
        <taxon>Eukaryota</taxon>
        <taxon>Metazoa</taxon>
        <taxon>Chordata</taxon>
        <taxon>Craniata</taxon>
        <taxon>Vertebrata</taxon>
        <taxon>Euteleostomi</taxon>
        <taxon>Actinopterygii</taxon>
        <taxon>Neopterygii</taxon>
        <taxon>Teleostei</taxon>
        <taxon>Ostariophysi</taxon>
        <taxon>Cypriniformes</taxon>
        <taxon>Cyprinidae</taxon>
        <taxon>Cyprininae</taxon>
        <taxon>Sinocyclocheilus</taxon>
    </lineage>
</organism>
<evidence type="ECO:0000313" key="2">
    <source>
        <dbReference type="Ensembl" id="ENSSANP00000005552.1"/>
    </source>
</evidence>
<dbReference type="Pfam" id="PF07562">
    <property type="entry name" value="NCD3G"/>
    <property type="match status" value="1"/>
</dbReference>